<dbReference type="Gene3D" id="3.40.50.300">
    <property type="entry name" value="P-loop containing nucleotide triphosphate hydrolases"/>
    <property type="match status" value="1"/>
</dbReference>
<dbReference type="InterPro" id="IPR027417">
    <property type="entry name" value="P-loop_NTPase"/>
</dbReference>
<accession>A0ABP1FX32</accession>
<sequence>MHTAKTGGSTLREIISSGAASVGIPSNQQFIPCHNGLDCSTFNLPHKNYSIIAGHFTWRELERVGLQDFDCVVSVRRPLDRVVSCLSYFTPRAVMESVHTMNRQAFRRLITEQTSCNNGMLAMLMPSLVGMDSIQESMVNNNLNTTTAQTILQAALDNMRNHLRHVERLNVFDAIIFDAALKQMRQQHLTDAE</sequence>
<protein>
    <submittedName>
        <fullName evidence="1">G6641 protein</fullName>
    </submittedName>
</protein>
<reference evidence="1 2" key="1">
    <citation type="submission" date="2024-06" db="EMBL/GenBank/DDBJ databases">
        <authorList>
            <person name="Kraege A."/>
            <person name="Thomma B."/>
        </authorList>
    </citation>
    <scope>NUCLEOTIDE SEQUENCE [LARGE SCALE GENOMIC DNA]</scope>
</reference>
<evidence type="ECO:0000313" key="1">
    <source>
        <dbReference type="EMBL" id="CAL5224021.1"/>
    </source>
</evidence>
<keyword evidence="2" id="KW-1185">Reference proteome</keyword>
<name>A0ABP1FX32_9CHLO</name>
<evidence type="ECO:0000313" key="2">
    <source>
        <dbReference type="Proteomes" id="UP001497392"/>
    </source>
</evidence>
<organism evidence="1 2">
    <name type="scientific">Coccomyxa viridis</name>
    <dbReference type="NCBI Taxonomy" id="1274662"/>
    <lineage>
        <taxon>Eukaryota</taxon>
        <taxon>Viridiplantae</taxon>
        <taxon>Chlorophyta</taxon>
        <taxon>core chlorophytes</taxon>
        <taxon>Trebouxiophyceae</taxon>
        <taxon>Trebouxiophyceae incertae sedis</taxon>
        <taxon>Coccomyxaceae</taxon>
        <taxon>Coccomyxa</taxon>
    </lineage>
</organism>
<comment type="caution">
    <text evidence="1">The sequence shown here is derived from an EMBL/GenBank/DDBJ whole genome shotgun (WGS) entry which is preliminary data.</text>
</comment>
<dbReference type="EMBL" id="CAXHTA020000010">
    <property type="protein sequence ID" value="CAL5224021.1"/>
    <property type="molecule type" value="Genomic_DNA"/>
</dbReference>
<gene>
    <name evidence="1" type="primary">g6641</name>
    <name evidence="1" type="ORF">VP750_LOCUS5680</name>
</gene>
<dbReference type="Proteomes" id="UP001497392">
    <property type="component" value="Unassembled WGS sequence"/>
</dbReference>
<proteinExistence type="predicted"/>